<feature type="domain" description="N-acetyltransferase" evidence="1">
    <location>
        <begin position="1"/>
        <end position="142"/>
    </location>
</feature>
<dbReference type="EMBL" id="CP071182">
    <property type="protein sequence ID" value="QSO47364.1"/>
    <property type="molecule type" value="Genomic_DNA"/>
</dbReference>
<protein>
    <submittedName>
        <fullName evidence="2">GNAT family N-acetyltransferase</fullName>
    </submittedName>
</protein>
<dbReference type="GO" id="GO:0016747">
    <property type="term" value="F:acyltransferase activity, transferring groups other than amino-acyl groups"/>
    <property type="evidence" value="ECO:0007669"/>
    <property type="project" value="InterPro"/>
</dbReference>
<accession>A0A9X7VYF9</accession>
<dbReference type="RefSeq" id="WP_206656717.1">
    <property type="nucleotide sequence ID" value="NZ_CP071182.1"/>
</dbReference>
<proteinExistence type="predicted"/>
<evidence type="ECO:0000313" key="2">
    <source>
        <dbReference type="EMBL" id="QSO47364.1"/>
    </source>
</evidence>
<dbReference type="CDD" id="cd04301">
    <property type="entry name" value="NAT_SF"/>
    <property type="match status" value="1"/>
</dbReference>
<name>A0A9X7VYF9_9BACL</name>
<sequence>MTLVKHSSLLIPIEQIKQLLSYAVGSATDEKLSNILEQVYSPGNSNLYVCIGKDGSALGIIGFKKEGASAEILHVAVDEHKRKCGIGQAMIDELLQLENLTELIAETDPDAVEFYRRYGFEIQSLGEKYPGVERFHCRLVFS</sequence>
<dbReference type="AlphaFoldDB" id="A0A9X7VYF9"/>
<dbReference type="PROSITE" id="PS51186">
    <property type="entry name" value="GNAT"/>
    <property type="match status" value="1"/>
</dbReference>
<evidence type="ECO:0000259" key="1">
    <source>
        <dbReference type="PROSITE" id="PS51186"/>
    </source>
</evidence>
<dbReference type="Pfam" id="PF13508">
    <property type="entry name" value="Acetyltransf_7"/>
    <property type="match status" value="1"/>
</dbReference>
<reference evidence="2 3" key="1">
    <citation type="submission" date="2021-02" db="EMBL/GenBank/DDBJ databases">
        <title>Alicyclobacillus curvatus sp. nov. and Alicyclobacillus mengziensis sp. nov., two acidophilic bacteria isolated from acid mine drainage.</title>
        <authorList>
            <person name="Huang Y."/>
        </authorList>
    </citation>
    <scope>NUCLEOTIDE SEQUENCE [LARGE SCALE GENOMIC DNA]</scope>
    <source>
        <strain evidence="2 3">S30H14</strain>
    </source>
</reference>
<keyword evidence="3" id="KW-1185">Reference proteome</keyword>
<evidence type="ECO:0000313" key="3">
    <source>
        <dbReference type="Proteomes" id="UP000663505"/>
    </source>
</evidence>
<gene>
    <name evidence="2" type="ORF">JZ786_23750</name>
</gene>
<dbReference type="Gene3D" id="3.40.630.30">
    <property type="match status" value="1"/>
</dbReference>
<dbReference type="SUPFAM" id="SSF55729">
    <property type="entry name" value="Acyl-CoA N-acyltransferases (Nat)"/>
    <property type="match status" value="1"/>
</dbReference>
<dbReference type="InterPro" id="IPR000182">
    <property type="entry name" value="GNAT_dom"/>
</dbReference>
<dbReference type="InterPro" id="IPR016181">
    <property type="entry name" value="Acyl_CoA_acyltransferase"/>
</dbReference>
<dbReference type="Proteomes" id="UP000663505">
    <property type="component" value="Chromosome"/>
</dbReference>
<dbReference type="KEGG" id="afx:JZ786_23750"/>
<organism evidence="2 3">
    <name type="scientific">Alicyclobacillus mengziensis</name>
    <dbReference type="NCBI Taxonomy" id="2931921"/>
    <lineage>
        <taxon>Bacteria</taxon>
        <taxon>Bacillati</taxon>
        <taxon>Bacillota</taxon>
        <taxon>Bacilli</taxon>
        <taxon>Bacillales</taxon>
        <taxon>Alicyclobacillaceae</taxon>
        <taxon>Alicyclobacillus</taxon>
    </lineage>
</organism>